<accession>A0A383EZH0</accession>
<protein>
    <submittedName>
        <fullName evidence="2">Uncharacterized protein</fullName>
    </submittedName>
</protein>
<name>A0A383EZH0_9ZZZZ</name>
<reference evidence="2" key="1">
    <citation type="submission" date="2018-05" db="EMBL/GenBank/DDBJ databases">
        <authorList>
            <person name="Lanie J.A."/>
            <person name="Ng W.-L."/>
            <person name="Kazmierczak K.M."/>
            <person name="Andrzejewski T.M."/>
            <person name="Davidsen T.M."/>
            <person name="Wayne K.J."/>
            <person name="Tettelin H."/>
            <person name="Glass J.I."/>
            <person name="Rusch D."/>
            <person name="Podicherti R."/>
            <person name="Tsui H.-C.T."/>
            <person name="Winkler M.E."/>
        </authorList>
    </citation>
    <scope>NUCLEOTIDE SEQUENCE</scope>
</reference>
<evidence type="ECO:0000256" key="1">
    <source>
        <dbReference type="SAM" id="Phobius"/>
    </source>
</evidence>
<keyword evidence="1" id="KW-0472">Membrane</keyword>
<gene>
    <name evidence="2" type="ORF">METZ01_LOCUS515130</name>
</gene>
<organism evidence="2">
    <name type="scientific">marine metagenome</name>
    <dbReference type="NCBI Taxonomy" id="408172"/>
    <lineage>
        <taxon>unclassified sequences</taxon>
        <taxon>metagenomes</taxon>
        <taxon>ecological metagenomes</taxon>
    </lineage>
</organism>
<dbReference type="AlphaFoldDB" id="A0A383EZH0"/>
<proteinExistence type="predicted"/>
<keyword evidence="1" id="KW-0812">Transmembrane</keyword>
<keyword evidence="1" id="KW-1133">Transmembrane helix</keyword>
<sequence>MQSQTDLEPHAKKVIGLVVAASVIIGLLLIFGVL</sequence>
<feature type="transmembrane region" description="Helical" evidence="1">
    <location>
        <begin position="14"/>
        <end position="33"/>
    </location>
</feature>
<dbReference type="EMBL" id="UINC01230233">
    <property type="protein sequence ID" value="SVE62276.1"/>
    <property type="molecule type" value="Genomic_DNA"/>
</dbReference>
<evidence type="ECO:0000313" key="2">
    <source>
        <dbReference type="EMBL" id="SVE62276.1"/>
    </source>
</evidence>